<dbReference type="Pfam" id="PF07596">
    <property type="entry name" value="SBP_bac_10"/>
    <property type="match status" value="1"/>
</dbReference>
<dbReference type="InterPro" id="IPR011453">
    <property type="entry name" value="DUF1559"/>
</dbReference>
<evidence type="ECO:0000259" key="2">
    <source>
        <dbReference type="Pfam" id="PF07596"/>
    </source>
</evidence>
<dbReference type="AlphaFoldDB" id="A0A5C5V486"/>
<keyword evidence="4" id="KW-1185">Reference proteome</keyword>
<keyword evidence="1" id="KW-0472">Membrane</keyword>
<name>A0A5C5V486_9BACT</name>
<sequence>MSRLVSSRLVRRSGKSALPVVIIVLVVVLVVLLMCGGVLVALLLPAVQQARAAARRMSSMNNMKQIGLALHNYHDTYGTLPASAINDKNGEPMHSWRVLILPFLGYPQIYSQYDFNEPWDSPSNRLLLSQIPDVYIDPTVESPGEGGTSYQAVISDATAMNPERGSKFREVTDGISNTILVVENTGVMVPWLQPSDTSVEDFAQGIPFKHGLVGGTQVLLGDGAVRFMGETTDPETLKGMSTRDGREAVGAY</sequence>
<evidence type="ECO:0000256" key="1">
    <source>
        <dbReference type="SAM" id="Phobius"/>
    </source>
</evidence>
<dbReference type="Gene3D" id="3.30.700.10">
    <property type="entry name" value="Glycoprotein, Type 4 Pilin"/>
    <property type="match status" value="1"/>
</dbReference>
<dbReference type="PANTHER" id="PTHR30093:SF2">
    <property type="entry name" value="TYPE II SECRETION SYSTEM PROTEIN H"/>
    <property type="match status" value="1"/>
</dbReference>
<dbReference type="Proteomes" id="UP000318878">
    <property type="component" value="Unassembled WGS sequence"/>
</dbReference>
<dbReference type="InterPro" id="IPR045584">
    <property type="entry name" value="Pilin-like"/>
</dbReference>
<comment type="caution">
    <text evidence="3">The sequence shown here is derived from an EMBL/GenBank/DDBJ whole genome shotgun (WGS) entry which is preliminary data.</text>
</comment>
<dbReference type="EMBL" id="SJPF01000003">
    <property type="protein sequence ID" value="TWT33364.1"/>
    <property type="molecule type" value="Genomic_DNA"/>
</dbReference>
<dbReference type="OrthoDB" id="285651at2"/>
<dbReference type="PANTHER" id="PTHR30093">
    <property type="entry name" value="GENERAL SECRETION PATHWAY PROTEIN G"/>
    <property type="match status" value="1"/>
</dbReference>
<evidence type="ECO:0000313" key="4">
    <source>
        <dbReference type="Proteomes" id="UP000318878"/>
    </source>
</evidence>
<proteinExistence type="predicted"/>
<feature type="domain" description="DUF1559" evidence="2">
    <location>
        <begin position="48"/>
        <end position="126"/>
    </location>
</feature>
<dbReference type="SUPFAM" id="SSF54523">
    <property type="entry name" value="Pili subunits"/>
    <property type="match status" value="1"/>
</dbReference>
<reference evidence="3 4" key="1">
    <citation type="submission" date="2019-02" db="EMBL/GenBank/DDBJ databases">
        <title>Deep-cultivation of Planctomycetes and their phenomic and genomic characterization uncovers novel biology.</title>
        <authorList>
            <person name="Wiegand S."/>
            <person name="Jogler M."/>
            <person name="Boedeker C."/>
            <person name="Pinto D."/>
            <person name="Vollmers J."/>
            <person name="Rivas-Marin E."/>
            <person name="Kohn T."/>
            <person name="Peeters S.H."/>
            <person name="Heuer A."/>
            <person name="Rast P."/>
            <person name="Oberbeckmann S."/>
            <person name="Bunk B."/>
            <person name="Jeske O."/>
            <person name="Meyerdierks A."/>
            <person name="Storesund J.E."/>
            <person name="Kallscheuer N."/>
            <person name="Luecker S."/>
            <person name="Lage O.M."/>
            <person name="Pohl T."/>
            <person name="Merkel B.J."/>
            <person name="Hornburger P."/>
            <person name="Mueller R.-W."/>
            <person name="Bruemmer F."/>
            <person name="Labrenz M."/>
            <person name="Spormann A.M."/>
            <person name="Op Den Camp H."/>
            <person name="Overmann J."/>
            <person name="Amann R."/>
            <person name="Jetten M.S.M."/>
            <person name="Mascher T."/>
            <person name="Medema M.H."/>
            <person name="Devos D.P."/>
            <person name="Kaster A.-K."/>
            <person name="Ovreas L."/>
            <person name="Rohde M."/>
            <person name="Galperin M.Y."/>
            <person name="Jogler C."/>
        </authorList>
    </citation>
    <scope>NUCLEOTIDE SEQUENCE [LARGE SCALE GENOMIC DNA]</scope>
    <source>
        <strain evidence="3 4">Enr8</strain>
    </source>
</reference>
<keyword evidence="1" id="KW-0812">Transmembrane</keyword>
<organism evidence="3 4">
    <name type="scientific">Blastopirellula retiformator</name>
    <dbReference type="NCBI Taxonomy" id="2527970"/>
    <lineage>
        <taxon>Bacteria</taxon>
        <taxon>Pseudomonadati</taxon>
        <taxon>Planctomycetota</taxon>
        <taxon>Planctomycetia</taxon>
        <taxon>Pirellulales</taxon>
        <taxon>Pirellulaceae</taxon>
        <taxon>Blastopirellula</taxon>
    </lineage>
</organism>
<keyword evidence="1" id="KW-1133">Transmembrane helix</keyword>
<protein>
    <recommendedName>
        <fullName evidence="2">DUF1559 domain-containing protein</fullName>
    </recommendedName>
</protein>
<gene>
    <name evidence="3" type="ORF">Enr8_31910</name>
</gene>
<accession>A0A5C5V486</accession>
<dbReference type="RefSeq" id="WP_146433170.1">
    <property type="nucleotide sequence ID" value="NZ_SJPF01000003.1"/>
</dbReference>
<feature type="transmembrane region" description="Helical" evidence="1">
    <location>
        <begin position="20"/>
        <end position="47"/>
    </location>
</feature>
<evidence type="ECO:0000313" key="3">
    <source>
        <dbReference type="EMBL" id="TWT33364.1"/>
    </source>
</evidence>